<dbReference type="AlphaFoldDB" id="A0A927BSF0"/>
<keyword evidence="2" id="KW-0808">Transferase</keyword>
<reference evidence="3" key="1">
    <citation type="submission" date="2020-09" db="EMBL/GenBank/DDBJ databases">
        <title>A novel bacterium of genus Paenibacillus, isolated from South China Sea.</title>
        <authorList>
            <person name="Huang H."/>
            <person name="Mo K."/>
            <person name="Hu Y."/>
        </authorList>
    </citation>
    <scope>NUCLEOTIDE SEQUENCE</scope>
    <source>
        <strain evidence="3">IB182496</strain>
    </source>
</reference>
<accession>A0A927BSF0</accession>
<evidence type="ECO:0000313" key="4">
    <source>
        <dbReference type="Proteomes" id="UP000621560"/>
    </source>
</evidence>
<keyword evidence="1" id="KW-0328">Glycosyltransferase</keyword>
<dbReference type="SUPFAM" id="SSF53756">
    <property type="entry name" value="UDP-Glycosyltransferase/glycogen phosphorylase"/>
    <property type="match status" value="1"/>
</dbReference>
<sequence length="369" mass="42880">MNTHFVITPGKNNENIFYRRDRLVQFIQNLENTSKVIIVSTKEIGFKIGELNIIDNKKSFLLTATYPKNILKYIFQKKAVRGILDHYEKNSRNYLWYTYPIYDSLLNATMWDKVIYDCSDFWVESEKSNTGLDCLKRHLIKKTQENIISGADICFASSLKLKKIIKKHQKEAILIENGVNYKFFQKKLVNSELNNNKGVTLGFIGGLKSWKLNYNLLLVISKLRPDWKISLIGKIYGEEIDTYKSLLSQPNVIKMDEVDVSEVPRYLSEFDLGILPYLDNEYNKGVFPLKFFEYLAAGLPVVGCGLPSTLHYCEEGIYEHTENDAVRFVEACERALAWGDHYKDQRLALAKEADWEKKFQTMWDLVRAD</sequence>
<protein>
    <submittedName>
        <fullName evidence="3">Glycosyltransferase</fullName>
    </submittedName>
</protein>
<evidence type="ECO:0000313" key="3">
    <source>
        <dbReference type="EMBL" id="MBD2845922.1"/>
    </source>
</evidence>
<name>A0A927BSF0_9BACL</name>
<gene>
    <name evidence="3" type="ORF">IDH44_12025</name>
</gene>
<keyword evidence="4" id="KW-1185">Reference proteome</keyword>
<dbReference type="Gene3D" id="3.40.50.2000">
    <property type="entry name" value="Glycogen Phosphorylase B"/>
    <property type="match status" value="1"/>
</dbReference>
<dbReference type="Pfam" id="PF13692">
    <property type="entry name" value="Glyco_trans_1_4"/>
    <property type="match status" value="1"/>
</dbReference>
<dbReference type="EMBL" id="JACXIZ010000019">
    <property type="protein sequence ID" value="MBD2845922.1"/>
    <property type="molecule type" value="Genomic_DNA"/>
</dbReference>
<dbReference type="Proteomes" id="UP000621560">
    <property type="component" value="Unassembled WGS sequence"/>
</dbReference>
<evidence type="ECO:0000256" key="1">
    <source>
        <dbReference type="ARBA" id="ARBA00022676"/>
    </source>
</evidence>
<organism evidence="3 4">
    <name type="scientific">Paenibacillus sabuli</name>
    <dbReference type="NCBI Taxonomy" id="2772509"/>
    <lineage>
        <taxon>Bacteria</taxon>
        <taxon>Bacillati</taxon>
        <taxon>Bacillota</taxon>
        <taxon>Bacilli</taxon>
        <taxon>Bacillales</taxon>
        <taxon>Paenibacillaceae</taxon>
        <taxon>Paenibacillus</taxon>
    </lineage>
</organism>
<dbReference type="PANTHER" id="PTHR12526">
    <property type="entry name" value="GLYCOSYLTRANSFERASE"/>
    <property type="match status" value="1"/>
</dbReference>
<comment type="caution">
    <text evidence="3">The sequence shown here is derived from an EMBL/GenBank/DDBJ whole genome shotgun (WGS) entry which is preliminary data.</text>
</comment>
<dbReference type="GO" id="GO:0016757">
    <property type="term" value="F:glycosyltransferase activity"/>
    <property type="evidence" value="ECO:0007669"/>
    <property type="project" value="UniProtKB-KW"/>
</dbReference>
<dbReference type="PANTHER" id="PTHR12526:SF629">
    <property type="entry name" value="TEICHURONIC ACID BIOSYNTHESIS GLYCOSYLTRANSFERASE TUAH-RELATED"/>
    <property type="match status" value="1"/>
</dbReference>
<evidence type="ECO:0000256" key="2">
    <source>
        <dbReference type="ARBA" id="ARBA00022679"/>
    </source>
</evidence>
<proteinExistence type="predicted"/>
<dbReference type="RefSeq" id="WP_190917951.1">
    <property type="nucleotide sequence ID" value="NZ_JACXIZ010000019.1"/>
</dbReference>